<accession>A0AAU9VP30</accession>
<keyword evidence="6 11" id="KW-0472">Membrane</keyword>
<organism evidence="13 14">
    <name type="scientific">Pocillopora meandrina</name>
    <dbReference type="NCBI Taxonomy" id="46732"/>
    <lineage>
        <taxon>Eukaryota</taxon>
        <taxon>Metazoa</taxon>
        <taxon>Cnidaria</taxon>
        <taxon>Anthozoa</taxon>
        <taxon>Hexacorallia</taxon>
        <taxon>Scleractinia</taxon>
        <taxon>Astrocoeniina</taxon>
        <taxon>Pocilloporidae</taxon>
        <taxon>Pocillopora</taxon>
    </lineage>
</organism>
<dbReference type="Pfam" id="PF00001">
    <property type="entry name" value="7tm_1"/>
    <property type="match status" value="2"/>
</dbReference>
<keyword evidence="5 10" id="KW-0297">G-protein coupled receptor</keyword>
<dbReference type="AlphaFoldDB" id="A0AAU9VP30"/>
<feature type="transmembrane region" description="Helical" evidence="11">
    <location>
        <begin position="168"/>
        <end position="189"/>
    </location>
</feature>
<evidence type="ECO:0000256" key="5">
    <source>
        <dbReference type="ARBA" id="ARBA00023040"/>
    </source>
</evidence>
<evidence type="ECO:0000259" key="12">
    <source>
        <dbReference type="PROSITE" id="PS50262"/>
    </source>
</evidence>
<evidence type="ECO:0000256" key="6">
    <source>
        <dbReference type="ARBA" id="ARBA00023136"/>
    </source>
</evidence>
<evidence type="ECO:0000256" key="10">
    <source>
        <dbReference type="RuleBase" id="RU000688"/>
    </source>
</evidence>
<proteinExistence type="inferred from homology"/>
<comment type="caution">
    <text evidence="13">The sequence shown here is derived from an EMBL/GenBank/DDBJ whole genome shotgun (WGS) entry which is preliminary data.</text>
</comment>
<feature type="non-terminal residue" evidence="13">
    <location>
        <position position="609"/>
    </location>
</feature>
<keyword evidence="8" id="KW-0325">Glycoprotein</keyword>
<protein>
    <recommendedName>
        <fullName evidence="12">G-protein coupled receptors family 1 profile domain-containing protein</fullName>
    </recommendedName>
</protein>
<evidence type="ECO:0000256" key="1">
    <source>
        <dbReference type="ARBA" id="ARBA00004651"/>
    </source>
</evidence>
<dbReference type="EMBL" id="CALNXJ010000003">
    <property type="protein sequence ID" value="CAH3035558.1"/>
    <property type="molecule type" value="Genomic_DNA"/>
</dbReference>
<keyword evidence="3 10" id="KW-0812">Transmembrane</keyword>
<gene>
    <name evidence="13" type="ORF">PMEA_00016317</name>
</gene>
<evidence type="ECO:0000256" key="11">
    <source>
        <dbReference type="SAM" id="Phobius"/>
    </source>
</evidence>
<feature type="transmembrane region" description="Helical" evidence="11">
    <location>
        <begin position="368"/>
        <end position="394"/>
    </location>
</feature>
<dbReference type="PRINTS" id="PR00534">
    <property type="entry name" value="MCRFAMILY"/>
</dbReference>
<keyword evidence="9 10" id="KW-0807">Transducer</keyword>
<keyword evidence="4 11" id="KW-1133">Transmembrane helix</keyword>
<evidence type="ECO:0000313" key="14">
    <source>
        <dbReference type="Proteomes" id="UP001159428"/>
    </source>
</evidence>
<comment type="similarity">
    <text evidence="10">Belongs to the G-protein coupled receptor 1 family.</text>
</comment>
<feature type="transmembrane region" description="Helical" evidence="11">
    <location>
        <begin position="478"/>
        <end position="499"/>
    </location>
</feature>
<dbReference type="CDD" id="cd00637">
    <property type="entry name" value="7tm_classA_rhodopsin-like"/>
    <property type="match status" value="2"/>
</dbReference>
<evidence type="ECO:0000256" key="3">
    <source>
        <dbReference type="ARBA" id="ARBA00022692"/>
    </source>
</evidence>
<comment type="subcellular location">
    <subcellularLocation>
        <location evidence="1">Cell membrane</location>
        <topology evidence="1">Multi-pass membrane protein</topology>
    </subcellularLocation>
</comment>
<dbReference type="InterPro" id="IPR000276">
    <property type="entry name" value="GPCR_Rhodpsn"/>
</dbReference>
<dbReference type="InterPro" id="IPR017452">
    <property type="entry name" value="GPCR_Rhodpsn_7TM"/>
</dbReference>
<feature type="transmembrane region" description="Helical" evidence="11">
    <location>
        <begin position="449"/>
        <end position="472"/>
    </location>
</feature>
<dbReference type="SUPFAM" id="SSF81321">
    <property type="entry name" value="Family A G protein-coupled receptor-like"/>
    <property type="match status" value="2"/>
</dbReference>
<dbReference type="Gene3D" id="1.20.1070.10">
    <property type="entry name" value="Rhodopsin 7-helix transmembrane proteins"/>
    <property type="match status" value="2"/>
</dbReference>
<evidence type="ECO:0000256" key="8">
    <source>
        <dbReference type="ARBA" id="ARBA00023180"/>
    </source>
</evidence>
<feature type="transmembrane region" description="Helical" evidence="11">
    <location>
        <begin position="327"/>
        <end position="356"/>
    </location>
</feature>
<feature type="transmembrane region" description="Helical" evidence="11">
    <location>
        <begin position="57"/>
        <end position="77"/>
    </location>
</feature>
<keyword evidence="7 10" id="KW-0675">Receptor</keyword>
<evidence type="ECO:0000256" key="4">
    <source>
        <dbReference type="ARBA" id="ARBA00022989"/>
    </source>
</evidence>
<feature type="domain" description="G-protein coupled receptors family 1 profile" evidence="12">
    <location>
        <begin position="36"/>
        <end position="280"/>
    </location>
</feature>
<dbReference type="InterPro" id="IPR001671">
    <property type="entry name" value="Melcrt_ACTH_rcpt"/>
</dbReference>
<evidence type="ECO:0000256" key="2">
    <source>
        <dbReference type="ARBA" id="ARBA00022475"/>
    </source>
</evidence>
<reference evidence="13 14" key="1">
    <citation type="submission" date="2022-05" db="EMBL/GenBank/DDBJ databases">
        <authorList>
            <consortium name="Genoscope - CEA"/>
            <person name="William W."/>
        </authorList>
    </citation>
    <scope>NUCLEOTIDE SEQUENCE [LARGE SCALE GENOMIC DNA]</scope>
</reference>
<evidence type="ECO:0000313" key="13">
    <source>
        <dbReference type="EMBL" id="CAH3035558.1"/>
    </source>
</evidence>
<keyword evidence="14" id="KW-1185">Reference proteome</keyword>
<feature type="transmembrane region" description="Helical" evidence="11">
    <location>
        <begin position="226"/>
        <end position="247"/>
    </location>
</feature>
<dbReference type="GO" id="GO:0004977">
    <property type="term" value="F:melanocortin receptor activity"/>
    <property type="evidence" value="ECO:0007669"/>
    <property type="project" value="InterPro"/>
</dbReference>
<feature type="transmembrane region" description="Helical" evidence="11">
    <location>
        <begin position="139"/>
        <end position="162"/>
    </location>
</feature>
<dbReference type="PANTHER" id="PTHR24246">
    <property type="entry name" value="OLFACTORY RECEPTOR AND ADENOSINE RECEPTOR"/>
    <property type="match status" value="1"/>
</dbReference>
<dbReference type="PROSITE" id="PS00237">
    <property type="entry name" value="G_PROTEIN_RECEP_F1_1"/>
    <property type="match status" value="1"/>
</dbReference>
<feature type="transmembrane region" description="Helical" evidence="11">
    <location>
        <begin position="20"/>
        <end position="45"/>
    </location>
</feature>
<dbReference type="SMART" id="SM01381">
    <property type="entry name" value="7TM_GPCR_Srsx"/>
    <property type="match status" value="1"/>
</dbReference>
<dbReference type="GO" id="GO:0005886">
    <property type="term" value="C:plasma membrane"/>
    <property type="evidence" value="ECO:0007669"/>
    <property type="project" value="UniProtKB-SubCell"/>
</dbReference>
<feature type="domain" description="G-protein coupled receptors family 1 profile" evidence="12">
    <location>
        <begin position="346"/>
        <end position="590"/>
    </location>
</feature>
<dbReference type="Proteomes" id="UP001159428">
    <property type="component" value="Unassembled WGS sequence"/>
</dbReference>
<sequence>MSLIGKDPCDNTSAPTYLSFSTASTSIFITVVASVGNSLVVLAVLLNPNKDLRSPFIYFLVNLSVADLVVGLVLGPLSTMYHIFEGVGTLSQGFEDVVLIIYFISCTASLLSLIALVLDRYCAITYPLQYRAKLSPIRTLLISVVVWIISALLPMVYFIIGYNKFRFVFANTAIAITFAVLIFTTTKIFKYLRCQVRQWDSLHDSSEENLALKRAVKWEAKITKTLVIMLTLFLAFYLPSCICIYIINFCTSCDCVFIHWVRDIQFVLVMANSGVNPFVYAWRLENFRKAFKNILNCHACLRRLRSVSRLNLQLSSYPCDNTSAPTYISFFTASTSIFITVVASVGNSLVVLAVLLNPNKDLRSPFTYFLVNLSVADLVVGLILGPLSTVYHIFEGVGMLHQGFKDVSHILYFISCTASLLSLIALALDRYCAITYPLQYRAKLSSIRALLISVAVWIISALLPMVYFIIGFNKFRFVFANTAIAITFAVLIFTTTKIFKYLRCQVRQWDSLHDSSEENLALKRAVKWEAKITKTLVTVLTLFLVFYLPSCICIYIINFCTSCDCVFIHWVRDIQIVLVMGNSGVNPFVYAWRLENFRKAFKNMLDCHA</sequence>
<keyword evidence="2" id="KW-1003">Cell membrane</keyword>
<feature type="transmembrane region" description="Helical" evidence="11">
    <location>
        <begin position="409"/>
        <end position="428"/>
    </location>
</feature>
<feature type="transmembrane region" description="Helical" evidence="11">
    <location>
        <begin position="97"/>
        <end position="118"/>
    </location>
</feature>
<evidence type="ECO:0000256" key="7">
    <source>
        <dbReference type="ARBA" id="ARBA00023170"/>
    </source>
</evidence>
<feature type="transmembrane region" description="Helical" evidence="11">
    <location>
        <begin position="536"/>
        <end position="557"/>
    </location>
</feature>
<evidence type="ECO:0000256" key="9">
    <source>
        <dbReference type="ARBA" id="ARBA00023224"/>
    </source>
</evidence>
<dbReference type="PROSITE" id="PS50262">
    <property type="entry name" value="G_PROTEIN_RECEP_F1_2"/>
    <property type="match status" value="2"/>
</dbReference>
<dbReference type="PRINTS" id="PR00237">
    <property type="entry name" value="GPCRRHODOPSN"/>
</dbReference>
<name>A0AAU9VP30_9CNID</name>
<dbReference type="PANTHER" id="PTHR24246:SF27">
    <property type="entry name" value="ADENOSINE RECEPTOR, ISOFORM A"/>
    <property type="match status" value="1"/>
</dbReference>